<organism evidence="1 2">
    <name type="scientific">Ambispora gerdemannii</name>
    <dbReference type="NCBI Taxonomy" id="144530"/>
    <lineage>
        <taxon>Eukaryota</taxon>
        <taxon>Fungi</taxon>
        <taxon>Fungi incertae sedis</taxon>
        <taxon>Mucoromycota</taxon>
        <taxon>Glomeromycotina</taxon>
        <taxon>Glomeromycetes</taxon>
        <taxon>Archaeosporales</taxon>
        <taxon>Ambisporaceae</taxon>
        <taxon>Ambispora</taxon>
    </lineage>
</organism>
<sequence>MKASSEILALGYSIISMNSGKWQPDIHPEDKSSSASLLVSNRRSETELNLAGNIV</sequence>
<feature type="non-terminal residue" evidence="1">
    <location>
        <position position="55"/>
    </location>
</feature>
<gene>
    <name evidence="1" type="ORF">AGERDE_LOCUS660</name>
</gene>
<comment type="caution">
    <text evidence="1">The sequence shown here is derived from an EMBL/GenBank/DDBJ whole genome shotgun (WGS) entry which is preliminary data.</text>
</comment>
<name>A0A9N8V1P5_9GLOM</name>
<protein>
    <submittedName>
        <fullName evidence="1">6205_t:CDS:1</fullName>
    </submittedName>
</protein>
<dbReference type="EMBL" id="CAJVPL010000034">
    <property type="protein sequence ID" value="CAG8436516.1"/>
    <property type="molecule type" value="Genomic_DNA"/>
</dbReference>
<proteinExistence type="predicted"/>
<keyword evidence="2" id="KW-1185">Reference proteome</keyword>
<accession>A0A9N8V1P5</accession>
<evidence type="ECO:0000313" key="1">
    <source>
        <dbReference type="EMBL" id="CAG8436516.1"/>
    </source>
</evidence>
<dbReference type="Proteomes" id="UP000789831">
    <property type="component" value="Unassembled WGS sequence"/>
</dbReference>
<evidence type="ECO:0000313" key="2">
    <source>
        <dbReference type="Proteomes" id="UP000789831"/>
    </source>
</evidence>
<dbReference type="AlphaFoldDB" id="A0A9N8V1P5"/>
<reference evidence="1" key="1">
    <citation type="submission" date="2021-06" db="EMBL/GenBank/DDBJ databases">
        <authorList>
            <person name="Kallberg Y."/>
            <person name="Tangrot J."/>
            <person name="Rosling A."/>
        </authorList>
    </citation>
    <scope>NUCLEOTIDE SEQUENCE</scope>
    <source>
        <strain evidence="1">MT106</strain>
    </source>
</reference>